<evidence type="ECO:0000256" key="6">
    <source>
        <dbReference type="SAM" id="Phobius"/>
    </source>
</evidence>
<evidence type="ECO:0000256" key="1">
    <source>
        <dbReference type="ARBA" id="ARBA00004167"/>
    </source>
</evidence>
<evidence type="ECO:0008006" key="9">
    <source>
        <dbReference type="Google" id="ProtNLM"/>
    </source>
</evidence>
<evidence type="ECO:0000256" key="5">
    <source>
        <dbReference type="SAM" id="MobiDB-lite"/>
    </source>
</evidence>
<evidence type="ECO:0000256" key="2">
    <source>
        <dbReference type="ARBA" id="ARBA00022692"/>
    </source>
</evidence>
<feature type="region of interest" description="Disordered" evidence="5">
    <location>
        <begin position="151"/>
        <end position="174"/>
    </location>
</feature>
<organism evidence="7 8">
    <name type="scientific">Microdochium bolleyi</name>
    <dbReference type="NCBI Taxonomy" id="196109"/>
    <lineage>
        <taxon>Eukaryota</taxon>
        <taxon>Fungi</taxon>
        <taxon>Dikarya</taxon>
        <taxon>Ascomycota</taxon>
        <taxon>Pezizomycotina</taxon>
        <taxon>Sordariomycetes</taxon>
        <taxon>Xylariomycetidae</taxon>
        <taxon>Xylariales</taxon>
        <taxon>Microdochiaceae</taxon>
        <taxon>Microdochium</taxon>
    </lineage>
</organism>
<dbReference type="InterPro" id="IPR051694">
    <property type="entry name" value="Immunoregulatory_rcpt-like"/>
</dbReference>
<feature type="compositionally biased region" description="Low complexity" evidence="5">
    <location>
        <begin position="62"/>
        <end position="92"/>
    </location>
</feature>
<evidence type="ECO:0000256" key="3">
    <source>
        <dbReference type="ARBA" id="ARBA00022989"/>
    </source>
</evidence>
<evidence type="ECO:0000313" key="7">
    <source>
        <dbReference type="EMBL" id="KXJ89239.1"/>
    </source>
</evidence>
<dbReference type="InParanoid" id="A0A136IWX4"/>
<evidence type="ECO:0000256" key="4">
    <source>
        <dbReference type="ARBA" id="ARBA00023136"/>
    </source>
</evidence>
<keyword evidence="8" id="KW-1185">Reference proteome</keyword>
<comment type="subcellular location">
    <subcellularLocation>
        <location evidence="1">Membrane</location>
        <topology evidence="1">Single-pass membrane protein</topology>
    </subcellularLocation>
</comment>
<gene>
    <name evidence="7" type="ORF">Micbo1qcDRAFT_15117</name>
</gene>
<evidence type="ECO:0000313" key="8">
    <source>
        <dbReference type="Proteomes" id="UP000070501"/>
    </source>
</evidence>
<dbReference type="AlphaFoldDB" id="A0A136IWX4"/>
<accession>A0A136IWX4</accession>
<proteinExistence type="predicted"/>
<feature type="region of interest" description="Disordered" evidence="5">
    <location>
        <begin position="179"/>
        <end position="198"/>
    </location>
</feature>
<dbReference type="GO" id="GO:0016020">
    <property type="term" value="C:membrane"/>
    <property type="evidence" value="ECO:0007669"/>
    <property type="project" value="UniProtKB-SubCell"/>
</dbReference>
<dbReference type="EMBL" id="KQ964256">
    <property type="protein sequence ID" value="KXJ89239.1"/>
    <property type="molecule type" value="Genomic_DNA"/>
</dbReference>
<reference evidence="8" key="1">
    <citation type="submission" date="2016-02" db="EMBL/GenBank/DDBJ databases">
        <title>Draft genome sequence of Microdochium bolleyi, a fungal endophyte of beachgrass.</title>
        <authorList>
            <consortium name="DOE Joint Genome Institute"/>
            <person name="David A.S."/>
            <person name="May G."/>
            <person name="Haridas S."/>
            <person name="Lim J."/>
            <person name="Wang M."/>
            <person name="Labutti K."/>
            <person name="Lipzen A."/>
            <person name="Barry K."/>
            <person name="Grigoriev I.V."/>
        </authorList>
    </citation>
    <scope>NUCLEOTIDE SEQUENCE [LARGE SCALE GENOMIC DNA]</scope>
    <source>
        <strain evidence="8">J235TASD1</strain>
    </source>
</reference>
<name>A0A136IWX4_9PEZI</name>
<feature type="compositionally biased region" description="Basic and acidic residues" evidence="5">
    <location>
        <begin position="162"/>
        <end position="174"/>
    </location>
</feature>
<feature type="region of interest" description="Disordered" evidence="5">
    <location>
        <begin position="207"/>
        <end position="229"/>
    </location>
</feature>
<sequence length="268" mass="27784">MPGWSDNFNVPIYANVSWQTANEKGFTTTSPFIIATSNLTMGEANTTLLERGPSVDTAAEVTTSQNSPTASNPSTPGGSGSSEPASAGTAGSSLPTGAIAGIAIGGAAALAIVGVLVWFFCFRRRKQHGQVRSAEYGHDAGTHAMMVDKEAPGVSTSSPHRAYGDDGGRLHDRSSAAMDSSYAPYSDHGPASHASPAVAQPMPVHATPVVQPSLPRGTDSPTPSQPATTQYAHLVEEGMTADEIQRLEEEERALDQAIEAAGTNRPGR</sequence>
<keyword evidence="4 6" id="KW-0472">Membrane</keyword>
<dbReference type="OrthoDB" id="5240751at2759"/>
<dbReference type="Proteomes" id="UP000070501">
    <property type="component" value="Unassembled WGS sequence"/>
</dbReference>
<protein>
    <recommendedName>
        <fullName evidence="9">Mid2 domain-containing protein</fullName>
    </recommendedName>
</protein>
<keyword evidence="3 6" id="KW-1133">Transmembrane helix</keyword>
<feature type="region of interest" description="Disordered" evidence="5">
    <location>
        <begin position="53"/>
        <end position="92"/>
    </location>
</feature>
<dbReference type="GO" id="GO:0071944">
    <property type="term" value="C:cell periphery"/>
    <property type="evidence" value="ECO:0007669"/>
    <property type="project" value="UniProtKB-ARBA"/>
</dbReference>
<dbReference type="PANTHER" id="PTHR15549:SF26">
    <property type="entry name" value="AXIAL BUDDING PATTERN PROTEIN 2-RELATED"/>
    <property type="match status" value="1"/>
</dbReference>
<feature type="transmembrane region" description="Helical" evidence="6">
    <location>
        <begin position="98"/>
        <end position="122"/>
    </location>
</feature>
<keyword evidence="2 6" id="KW-0812">Transmembrane</keyword>
<feature type="compositionally biased region" description="Polar residues" evidence="5">
    <location>
        <begin position="219"/>
        <end position="229"/>
    </location>
</feature>
<dbReference type="STRING" id="196109.A0A136IWX4"/>
<dbReference type="PANTHER" id="PTHR15549">
    <property type="entry name" value="PAIRED IMMUNOGLOBULIN-LIKE TYPE 2 RECEPTOR"/>
    <property type="match status" value="1"/>
</dbReference>